<dbReference type="EMBL" id="LUGH01000900">
    <property type="protein sequence ID" value="OBZ82299.1"/>
    <property type="molecule type" value="Genomic_DNA"/>
</dbReference>
<sequence length="91" mass="10617">MKKKESKSLNEKIALEEKGSNGYSHQTNYSYLDHVFFKLLLQANIKTILLVYQIKHALKSNCTRVCLRPLFRQKKLVEHEVANGEVIQEQN</sequence>
<accession>A0A1C7N0Z2</accession>
<name>A0A1C7N0Z2_9FUNG</name>
<gene>
    <name evidence="1" type="ORF">A0J61_09650</name>
</gene>
<organism evidence="1 2">
    <name type="scientific">Choanephora cucurbitarum</name>
    <dbReference type="NCBI Taxonomy" id="101091"/>
    <lineage>
        <taxon>Eukaryota</taxon>
        <taxon>Fungi</taxon>
        <taxon>Fungi incertae sedis</taxon>
        <taxon>Mucoromycota</taxon>
        <taxon>Mucoromycotina</taxon>
        <taxon>Mucoromycetes</taxon>
        <taxon>Mucorales</taxon>
        <taxon>Mucorineae</taxon>
        <taxon>Choanephoraceae</taxon>
        <taxon>Choanephoroideae</taxon>
        <taxon>Choanephora</taxon>
    </lineage>
</organism>
<dbReference type="Proteomes" id="UP000093000">
    <property type="component" value="Unassembled WGS sequence"/>
</dbReference>
<proteinExistence type="predicted"/>
<evidence type="ECO:0000313" key="1">
    <source>
        <dbReference type="EMBL" id="OBZ82299.1"/>
    </source>
</evidence>
<dbReference type="AlphaFoldDB" id="A0A1C7N0Z2"/>
<dbReference type="InParanoid" id="A0A1C7N0Z2"/>
<comment type="caution">
    <text evidence="1">The sequence shown here is derived from an EMBL/GenBank/DDBJ whole genome shotgun (WGS) entry which is preliminary data.</text>
</comment>
<reference evidence="1 2" key="1">
    <citation type="submission" date="2016-03" db="EMBL/GenBank/DDBJ databases">
        <title>Choanephora cucurbitarum.</title>
        <authorList>
            <person name="Min B."/>
            <person name="Park H."/>
            <person name="Park J.-H."/>
            <person name="Shin H.-D."/>
            <person name="Choi I.-G."/>
        </authorList>
    </citation>
    <scope>NUCLEOTIDE SEQUENCE [LARGE SCALE GENOMIC DNA]</scope>
    <source>
        <strain evidence="1 2">KUS-F28377</strain>
    </source>
</reference>
<protein>
    <submittedName>
        <fullName evidence="1">Uncharacterized protein</fullName>
    </submittedName>
</protein>
<keyword evidence="2" id="KW-1185">Reference proteome</keyword>
<evidence type="ECO:0000313" key="2">
    <source>
        <dbReference type="Proteomes" id="UP000093000"/>
    </source>
</evidence>